<sequence length="160" mass="18700">MYQPLEGFSKSWIFKRSDPSVAPEDVAQIKMLTELAAREIWRNYISADQLHPDHFSTQDWQQKEAAQVPNGKLLWEKAWDSDHDDLPELLLAHFSAWGEDTTVYFCCHNELVFEMPWGVFKRVWKACLFLDNGPVLVGKKKKQAAQFHSNGWVNLLYRVF</sequence>
<reference evidence="1 2" key="1">
    <citation type="submission" date="2021-04" db="EMBL/GenBank/DDBJ databases">
        <authorList>
            <person name="Sun C."/>
        </authorList>
    </citation>
    <scope>NUCLEOTIDE SEQUENCE [LARGE SCALE GENOMIC DNA]</scope>
    <source>
        <strain evidence="1 2">A79</strain>
    </source>
</reference>
<keyword evidence="2" id="KW-1185">Reference proteome</keyword>
<dbReference type="RefSeq" id="WP_211535248.1">
    <property type="nucleotide sequence ID" value="NZ_JAGSSV010000002.1"/>
</dbReference>
<evidence type="ECO:0000313" key="1">
    <source>
        <dbReference type="EMBL" id="MBR7887896.1"/>
    </source>
</evidence>
<organism evidence="1 2">
    <name type="scientific">Marinomonas vulgaris</name>
    <dbReference type="NCBI Taxonomy" id="2823372"/>
    <lineage>
        <taxon>Bacteria</taxon>
        <taxon>Pseudomonadati</taxon>
        <taxon>Pseudomonadota</taxon>
        <taxon>Gammaproteobacteria</taxon>
        <taxon>Oceanospirillales</taxon>
        <taxon>Oceanospirillaceae</taxon>
        <taxon>Marinomonas</taxon>
    </lineage>
</organism>
<reference evidence="2" key="2">
    <citation type="submission" date="2023-07" db="EMBL/GenBank/DDBJ databases">
        <title>Marinomonas vulgaris A79, complete genome.</title>
        <authorList>
            <person name="Ying J.-J."/>
        </authorList>
    </citation>
    <scope>NUCLEOTIDE SEQUENCE [LARGE SCALE GENOMIC DNA]</scope>
    <source>
        <strain evidence="2">A79</strain>
    </source>
</reference>
<name>A0ABS5H865_9GAMM</name>
<dbReference type="Pfam" id="PF11163">
    <property type="entry name" value="DUF2947"/>
    <property type="match status" value="1"/>
</dbReference>
<evidence type="ECO:0000313" key="2">
    <source>
        <dbReference type="Proteomes" id="UP000679722"/>
    </source>
</evidence>
<accession>A0ABS5H865</accession>
<dbReference type="EMBL" id="JAGSSV010000002">
    <property type="protein sequence ID" value="MBR7887896.1"/>
    <property type="molecule type" value="Genomic_DNA"/>
</dbReference>
<dbReference type="InterPro" id="IPR021334">
    <property type="entry name" value="DUF2947"/>
</dbReference>
<protein>
    <submittedName>
        <fullName evidence="1">DUF2947 domain-containing protein</fullName>
    </submittedName>
</protein>
<comment type="caution">
    <text evidence="1">The sequence shown here is derived from an EMBL/GenBank/DDBJ whole genome shotgun (WGS) entry which is preliminary data.</text>
</comment>
<dbReference type="Proteomes" id="UP000679722">
    <property type="component" value="Unassembled WGS sequence"/>
</dbReference>
<gene>
    <name evidence="1" type="ORF">J9B83_02995</name>
</gene>
<proteinExistence type="predicted"/>